<dbReference type="OrthoDB" id="4791147at2"/>
<dbReference type="InterPro" id="IPR011330">
    <property type="entry name" value="Glyco_hydro/deAcase_b/a-brl"/>
</dbReference>
<dbReference type="SUPFAM" id="SSF88713">
    <property type="entry name" value="Glycoside hydrolase/deacetylase"/>
    <property type="match status" value="1"/>
</dbReference>
<protein>
    <recommendedName>
        <fullName evidence="3">NodB homology domain-containing protein</fullName>
    </recommendedName>
</protein>
<organism evidence="1 2">
    <name type="scientific">Brachybacterium phenoliresistens</name>
    <dbReference type="NCBI Taxonomy" id="396014"/>
    <lineage>
        <taxon>Bacteria</taxon>
        <taxon>Bacillati</taxon>
        <taxon>Actinomycetota</taxon>
        <taxon>Actinomycetes</taxon>
        <taxon>Micrococcales</taxon>
        <taxon>Dermabacteraceae</taxon>
        <taxon>Brachybacterium</taxon>
    </lineage>
</organism>
<comment type="caution">
    <text evidence="1">The sequence shown here is derived from an EMBL/GenBank/DDBJ whole genome shotgun (WGS) entry which is preliminary data.</text>
</comment>
<keyword evidence="2" id="KW-1185">Reference proteome</keyword>
<reference evidence="1 2" key="1">
    <citation type="submission" date="2014-02" db="EMBL/GenBank/DDBJ databases">
        <title>Genome sequence of Brachybacterium phenoliresistens strain W13A50.</title>
        <authorList>
            <person name="Wang X."/>
        </authorList>
    </citation>
    <scope>NUCLEOTIDE SEQUENCE [LARGE SCALE GENOMIC DNA]</scope>
    <source>
        <strain evidence="1 2">W13A50</strain>
    </source>
</reference>
<dbReference type="GO" id="GO:0005975">
    <property type="term" value="P:carbohydrate metabolic process"/>
    <property type="evidence" value="ECO:0007669"/>
    <property type="project" value="InterPro"/>
</dbReference>
<dbReference type="HOGENOM" id="CLU_985783_0_0_11"/>
<name>Z9JU38_9MICO</name>
<dbReference type="RefSeq" id="WP_038371988.1">
    <property type="nucleotide sequence ID" value="NZ_KK069992.1"/>
</dbReference>
<proteinExistence type="predicted"/>
<evidence type="ECO:0008006" key="3">
    <source>
        <dbReference type="Google" id="ProtNLM"/>
    </source>
</evidence>
<evidence type="ECO:0000313" key="1">
    <source>
        <dbReference type="EMBL" id="EWS81508.1"/>
    </source>
</evidence>
<dbReference type="PATRIC" id="fig|396014.3.peg.1647"/>
<dbReference type="Gene3D" id="3.20.20.370">
    <property type="entry name" value="Glycoside hydrolase/deacetylase"/>
    <property type="match status" value="1"/>
</dbReference>
<dbReference type="Proteomes" id="UP000023067">
    <property type="component" value="Unassembled WGS sequence"/>
</dbReference>
<accession>Z9JU38</accession>
<dbReference type="STRING" id="396014.BF93_16510"/>
<dbReference type="eggNOG" id="ENOG50349Q5">
    <property type="taxonomic scope" value="Bacteria"/>
</dbReference>
<gene>
    <name evidence="1" type="ORF">BF93_16510</name>
</gene>
<dbReference type="AlphaFoldDB" id="Z9JU38"/>
<sequence length="282" mass="30713">MTGALRAPDAAEAWIQHEIRRTAFVHAMGGAVDTGGLGAVALRFDHGMVNFAEHVLPLTIARRITVAQAHNPRTGDLRENRGVTAEEIDGWVRARHVEIWNHTASHRGVSTTEDILDEVVASLAEIEEQLPSTRGRVWGFNPPGIPGEDYAGFAKGSRPEEWTTEAGRIILAHHAVVSGHIPGTAQRVLDGTVRDGLAHVTMDARPVEEIIARIDAAARKRRGLQLMLHPSRLGRDGKLSVEGLTAVLDHLVALRDRGEIMTLSPYQLVLADARHPRPADPV</sequence>
<evidence type="ECO:0000313" key="2">
    <source>
        <dbReference type="Proteomes" id="UP000023067"/>
    </source>
</evidence>
<dbReference type="EMBL" id="JDYK01000007">
    <property type="protein sequence ID" value="EWS81508.1"/>
    <property type="molecule type" value="Genomic_DNA"/>
</dbReference>